<dbReference type="PANTHER" id="PTHR34235:SF4">
    <property type="entry name" value="SLR0291 PROTEIN"/>
    <property type="match status" value="1"/>
</dbReference>
<keyword evidence="2" id="KW-1185">Reference proteome</keyword>
<dbReference type="Pfam" id="PF01724">
    <property type="entry name" value="DUF29"/>
    <property type="match status" value="1"/>
</dbReference>
<proteinExistence type="predicted"/>
<dbReference type="RefSeq" id="WP_190904804.1">
    <property type="nucleotide sequence ID" value="NZ_JACJTQ010000001.1"/>
</dbReference>
<evidence type="ECO:0000313" key="1">
    <source>
        <dbReference type="EMBL" id="MBD2690169.1"/>
    </source>
</evidence>
<reference evidence="1 2" key="1">
    <citation type="journal article" date="2020" name="ISME J.">
        <title>Comparative genomics reveals insights into cyanobacterial evolution and habitat adaptation.</title>
        <authorList>
            <person name="Chen M.Y."/>
            <person name="Teng W.K."/>
            <person name="Zhao L."/>
            <person name="Hu C.X."/>
            <person name="Zhou Y.K."/>
            <person name="Han B.P."/>
            <person name="Song L.R."/>
            <person name="Shu W.S."/>
        </authorList>
    </citation>
    <scope>NUCLEOTIDE SEQUENCE [LARGE SCALE GENOMIC DNA]</scope>
    <source>
        <strain evidence="1 2">FACHB-362</strain>
    </source>
</reference>
<dbReference type="PANTHER" id="PTHR34235">
    <property type="entry name" value="SLR1203 PROTEIN-RELATED"/>
    <property type="match status" value="1"/>
</dbReference>
<protein>
    <submittedName>
        <fullName evidence="1">DUF29 domain-containing protein</fullName>
    </submittedName>
</protein>
<evidence type="ECO:0000313" key="2">
    <source>
        <dbReference type="Proteomes" id="UP000660381"/>
    </source>
</evidence>
<dbReference type="Proteomes" id="UP000660381">
    <property type="component" value="Unassembled WGS sequence"/>
</dbReference>
<dbReference type="EMBL" id="JACJTQ010000001">
    <property type="protein sequence ID" value="MBD2690169.1"/>
    <property type="molecule type" value="Genomic_DNA"/>
</dbReference>
<dbReference type="Gene3D" id="1.20.1220.20">
    <property type="entry name" value="Uncharcterised protein PF01724"/>
    <property type="match status" value="1"/>
</dbReference>
<organism evidence="1 2">
    <name type="scientific">Anabaena catenula FACHB-362</name>
    <dbReference type="NCBI Taxonomy" id="2692877"/>
    <lineage>
        <taxon>Bacteria</taxon>
        <taxon>Bacillati</taxon>
        <taxon>Cyanobacteriota</taxon>
        <taxon>Cyanophyceae</taxon>
        <taxon>Nostocales</taxon>
        <taxon>Nostocaceae</taxon>
        <taxon>Anabaena</taxon>
    </lineage>
</organism>
<gene>
    <name evidence="1" type="ORF">H6G68_00100</name>
</gene>
<name>A0ABR8IYB8_9NOST</name>
<comment type="caution">
    <text evidence="1">The sequence shown here is derived from an EMBL/GenBank/DDBJ whole genome shotgun (WGS) entry which is preliminary data.</text>
</comment>
<sequence length="166" mass="19396">MQTPQVKEAQLEEGENLYECDFYAWTQQQVNVLLNQQWSQLDIINLVEEISSLGRRERQELRNRLGILLAHLLKWEYQPDKRSRSWLATIRIQRRDILKLLNENPSLQSYLVEAITEAYQNGRDLAAGETNLPFSTFPNKCLYLYEEIISDSFYPGIPASDDLMGL</sequence>
<dbReference type="InterPro" id="IPR002636">
    <property type="entry name" value="DUF29"/>
</dbReference>
<accession>A0ABR8IYB8</accession>